<protein>
    <recommendedName>
        <fullName evidence="1">Small ribosomal subunit protein mS35</fullName>
    </recommendedName>
    <alternativeName>
        <fullName evidence="1">37S ribosomal protein S24, mitochondrial</fullName>
    </alternativeName>
</protein>
<keyword evidence="4" id="KW-1185">Reference proteome</keyword>
<evidence type="ECO:0000256" key="1">
    <source>
        <dbReference type="PIRNR" id="PIRNR036995"/>
    </source>
</evidence>
<dbReference type="Proteomes" id="UP000182334">
    <property type="component" value="Chromosome I"/>
</dbReference>
<dbReference type="OrthoDB" id="283424at2759"/>
<dbReference type="InterPro" id="IPR017081">
    <property type="entry name" value="Ribosomal_mS35"/>
</dbReference>
<dbReference type="PIRSF" id="PIRSF036995">
    <property type="entry name" value="RSM24"/>
    <property type="match status" value="1"/>
</dbReference>
<gene>
    <name evidence="3" type="ORF">SAMEA4029010_CIC11G00000004338</name>
</gene>
<sequence>MLTRQATRISSIRAVGAGSVRYNSTDQPLYLNPHKWAGLPADRVFELHELRKTALGEKYTPNDAERNAILATFESLKVPKPTLAYGYEIDNFKERVMNNTPSKLRGLPPKLSNVRVFDKGTTPHEQRKIDQINRVSAYEMPLLAKFRQEYKPESSAESPIQLTFNTDFSDQQNAHNRKVSLSVKLDDLNLNDKQAKKFKLLAGNKFNHNKQILGFSTDRYADSTQNARWLVETLDKLLKESKDLSKNTFDEVPVDIRHSKPLKAAPVFPEEWKRPEDAPVKKHRVVRRLVDAVKEQKDQAYIKKLSP</sequence>
<dbReference type="STRING" id="45354.A0A1L0CSS4"/>
<evidence type="ECO:0000259" key="2">
    <source>
        <dbReference type="Pfam" id="PF10213"/>
    </source>
</evidence>
<comment type="function">
    <text evidence="1">Component of the mitochondrial ribosome (mitoribosome), a dedicated translation machinery responsible for the synthesis of mitochondrial genome-encoded proteins, including at least some of the essential transmembrane subunits of the mitochondrial respiratory chain. The mitoribosomes are attached to the mitochondrial inner membrane and translation products are cotranslationally integrated into the membrane.</text>
</comment>
<organism evidence="3 4">
    <name type="scientific">Sungouiella intermedia</name>
    <dbReference type="NCBI Taxonomy" id="45354"/>
    <lineage>
        <taxon>Eukaryota</taxon>
        <taxon>Fungi</taxon>
        <taxon>Dikarya</taxon>
        <taxon>Ascomycota</taxon>
        <taxon>Saccharomycotina</taxon>
        <taxon>Pichiomycetes</taxon>
        <taxon>Metschnikowiaceae</taxon>
        <taxon>Sungouiella</taxon>
    </lineage>
</organism>
<dbReference type="GO" id="GO:0003735">
    <property type="term" value="F:structural constituent of ribosome"/>
    <property type="evidence" value="ECO:0007669"/>
    <property type="project" value="UniProtKB-UniRule"/>
</dbReference>
<dbReference type="InterPro" id="IPR019349">
    <property type="entry name" value="Ribosomal_mS35_mit"/>
</dbReference>
<comment type="similarity">
    <text evidence="1">Belongs to the mitochondrion-specific ribosomal protein mS35 family.</text>
</comment>
<dbReference type="PANTHER" id="PTHR13490:SF0">
    <property type="entry name" value="SMALL RIBOSOMAL SUBUNIT PROTEIN MS35"/>
    <property type="match status" value="1"/>
</dbReference>
<feature type="domain" description="Small ribosomal subunit protein mS35 mitochondrial conserved" evidence="2">
    <location>
        <begin position="149"/>
        <end position="273"/>
    </location>
</feature>
<comment type="subcellular location">
    <subcellularLocation>
        <location evidence="1">Mitochondrion</location>
    </subcellularLocation>
</comment>
<dbReference type="GO" id="GO:0005763">
    <property type="term" value="C:mitochondrial small ribosomal subunit"/>
    <property type="evidence" value="ECO:0007669"/>
    <property type="project" value="UniProtKB-UniRule"/>
</dbReference>
<dbReference type="PANTHER" id="PTHR13490">
    <property type="entry name" value="MITOCHONDRIAL 28S RIBOSOMAL PROTEIN S28"/>
    <property type="match status" value="1"/>
</dbReference>
<keyword evidence="1" id="KW-0496">Mitochondrion</keyword>
<reference evidence="3 4" key="1">
    <citation type="submission" date="2016-10" db="EMBL/GenBank/DDBJ databases">
        <authorList>
            <person name="de Groot N.N."/>
        </authorList>
    </citation>
    <scope>NUCLEOTIDE SEQUENCE [LARGE SCALE GENOMIC DNA]</scope>
    <source>
        <strain evidence="3 4">CBS 141442</strain>
    </source>
</reference>
<dbReference type="EMBL" id="LT635756">
    <property type="protein sequence ID" value="SGZ46415.1"/>
    <property type="molecule type" value="Genomic_DNA"/>
</dbReference>
<dbReference type="InterPro" id="IPR039848">
    <property type="entry name" value="Ribosomal_mS35_mt"/>
</dbReference>
<name>A0A1L0CSS4_9ASCO</name>
<evidence type="ECO:0000313" key="4">
    <source>
        <dbReference type="Proteomes" id="UP000182334"/>
    </source>
</evidence>
<dbReference type="AlphaFoldDB" id="A0A1L0CSS4"/>
<dbReference type="GO" id="GO:0032543">
    <property type="term" value="P:mitochondrial translation"/>
    <property type="evidence" value="ECO:0007669"/>
    <property type="project" value="UniProtKB-UniRule"/>
</dbReference>
<evidence type="ECO:0000313" key="3">
    <source>
        <dbReference type="EMBL" id="SGZ46415.1"/>
    </source>
</evidence>
<keyword evidence="1" id="KW-0687">Ribonucleoprotein</keyword>
<keyword evidence="1" id="KW-0689">Ribosomal protein</keyword>
<accession>A0A1L0CSS4</accession>
<dbReference type="Pfam" id="PF10213">
    <property type="entry name" value="MRP-S28"/>
    <property type="match status" value="1"/>
</dbReference>
<proteinExistence type="inferred from homology"/>